<dbReference type="Proteomes" id="UP000790709">
    <property type="component" value="Unassembled WGS sequence"/>
</dbReference>
<protein>
    <submittedName>
        <fullName evidence="1">Uncharacterized protein</fullName>
    </submittedName>
</protein>
<keyword evidence="2" id="KW-1185">Reference proteome</keyword>
<comment type="caution">
    <text evidence="1">The sequence shown here is derived from an EMBL/GenBank/DDBJ whole genome shotgun (WGS) entry which is preliminary data.</text>
</comment>
<dbReference type="EMBL" id="MU266445">
    <property type="protein sequence ID" value="KAH7923683.1"/>
    <property type="molecule type" value="Genomic_DNA"/>
</dbReference>
<name>A0ACB8BFQ3_9AGAM</name>
<proteinExistence type="predicted"/>
<organism evidence="1 2">
    <name type="scientific">Leucogyrophana mollusca</name>
    <dbReference type="NCBI Taxonomy" id="85980"/>
    <lineage>
        <taxon>Eukaryota</taxon>
        <taxon>Fungi</taxon>
        <taxon>Dikarya</taxon>
        <taxon>Basidiomycota</taxon>
        <taxon>Agaricomycotina</taxon>
        <taxon>Agaricomycetes</taxon>
        <taxon>Agaricomycetidae</taxon>
        <taxon>Boletales</taxon>
        <taxon>Boletales incertae sedis</taxon>
        <taxon>Leucogyrophana</taxon>
    </lineage>
</organism>
<reference evidence="1" key="1">
    <citation type="journal article" date="2021" name="New Phytol.">
        <title>Evolutionary innovations through gain and loss of genes in the ectomycorrhizal Boletales.</title>
        <authorList>
            <person name="Wu G."/>
            <person name="Miyauchi S."/>
            <person name="Morin E."/>
            <person name="Kuo A."/>
            <person name="Drula E."/>
            <person name="Varga T."/>
            <person name="Kohler A."/>
            <person name="Feng B."/>
            <person name="Cao Y."/>
            <person name="Lipzen A."/>
            <person name="Daum C."/>
            <person name="Hundley H."/>
            <person name="Pangilinan J."/>
            <person name="Johnson J."/>
            <person name="Barry K."/>
            <person name="LaButti K."/>
            <person name="Ng V."/>
            <person name="Ahrendt S."/>
            <person name="Min B."/>
            <person name="Choi I.G."/>
            <person name="Park H."/>
            <person name="Plett J.M."/>
            <person name="Magnuson J."/>
            <person name="Spatafora J.W."/>
            <person name="Nagy L.G."/>
            <person name="Henrissat B."/>
            <person name="Grigoriev I.V."/>
            <person name="Yang Z.L."/>
            <person name="Xu J."/>
            <person name="Martin F.M."/>
        </authorList>
    </citation>
    <scope>NUCLEOTIDE SEQUENCE</scope>
    <source>
        <strain evidence="1">KUC20120723A-06</strain>
    </source>
</reference>
<accession>A0ACB8BFQ3</accession>
<evidence type="ECO:0000313" key="1">
    <source>
        <dbReference type="EMBL" id="KAH7923683.1"/>
    </source>
</evidence>
<gene>
    <name evidence="1" type="ORF">BV22DRAFT_566183</name>
</gene>
<sequence length="215" mass="23710">MSVANNLTSVCLRLYMNHHPDMLVACVKYFGKVNGDVTTAEVDSIDTKGTTLTYKLRSGENQSVRIKFDPPLTGFQDVKPRLLSLSKEAQKCLGMTEAPQITTLRIHFSAFVPFICFSIVVLYITEALPGTQALFTPARWLKQATGMTFSANSILGGTIVIHAVEALYTYSLCKKYVKGGFLTAAHLLLTVVFGYPVLATLKRRVQVARIESIIN</sequence>
<evidence type="ECO:0000313" key="2">
    <source>
        <dbReference type="Proteomes" id="UP000790709"/>
    </source>
</evidence>